<dbReference type="Proteomes" id="UP001269375">
    <property type="component" value="Unassembled WGS sequence"/>
</dbReference>
<evidence type="ECO:0000256" key="8">
    <source>
        <dbReference type="RuleBase" id="RU004326"/>
    </source>
</evidence>
<evidence type="ECO:0000256" key="6">
    <source>
        <dbReference type="ARBA" id="ARBA00023235"/>
    </source>
</evidence>
<dbReference type="PROSITE" id="PS00710">
    <property type="entry name" value="PGM_PMM"/>
    <property type="match status" value="1"/>
</dbReference>
<evidence type="ECO:0000256" key="1">
    <source>
        <dbReference type="ARBA" id="ARBA00001946"/>
    </source>
</evidence>
<feature type="domain" description="Alpha-D-phosphohexomutase C-terminal" evidence="9">
    <location>
        <begin position="499"/>
        <end position="544"/>
    </location>
</feature>
<proteinExistence type="inferred from homology"/>
<dbReference type="InterPro" id="IPR016055">
    <property type="entry name" value="A-D-PHexomutase_a/b/a-I/II/III"/>
</dbReference>
<accession>A0ABU1GSW8</accession>
<feature type="domain" description="Alpha-D-phosphohexomutase alpha/beta/alpha" evidence="12">
    <location>
        <begin position="329"/>
        <end position="449"/>
    </location>
</feature>
<feature type="domain" description="Alpha-D-phosphohexomutase alpha/beta/alpha" evidence="10">
    <location>
        <begin position="41"/>
        <end position="188"/>
    </location>
</feature>
<dbReference type="Pfam" id="PF00408">
    <property type="entry name" value="PGM_PMM_IV"/>
    <property type="match status" value="1"/>
</dbReference>
<sequence>MSIDPNAGHAPKEDQLANLPRLVARYYSERPDASNPAQQVSFGTSGHRGSSLKTSFNEWHILATTQAICDYRYNESIGGPLFIGMDTHALSEPAFISALEVLAANGVEVRIDAGCEETGGEPGYTPTPAVSNAILNHNDGLITGLADGIVITPSHNPPTDGGFKYNPTNGGPAGGDITKWIQNRANELLEAELEGVRRISYQEALEAPTTQPFDFIDSYIQGLDKVIDMDAIRKSGRTFAVDPLGGAGVHYWPRIAKHFDLPLEVLSTTVDPTFRFMRLDWDGKIRMDCSSPHAMAGLIENKDRFDVSFACDTDHDRHGIVTRSNGLMNPNHYLAVAIEYLFTHRPNWGEQMAIGKTLVSSSMIDRVAEGLGRTVTEVPVGFKWFVDGLIEGTLGFGGEESAGASFQTFDGKAWSTDKDGIILGLLAAEITAVTGDDPGERYKKLTDKYGAPVYERIDAPADREQKAMLGKLTPEQVTADTLAGHPITRILTEAPGNGAAIGGLKVETDAGWFAARPSGTEDVYKIYAESFEGEAHLKQLQKEAKALVDGVLAG</sequence>
<evidence type="ECO:0000313" key="14">
    <source>
        <dbReference type="Proteomes" id="UP001269375"/>
    </source>
</evidence>
<evidence type="ECO:0000256" key="3">
    <source>
        <dbReference type="ARBA" id="ARBA00022553"/>
    </source>
</evidence>
<keyword evidence="5 8" id="KW-0460">Magnesium</keyword>
<evidence type="ECO:0000256" key="7">
    <source>
        <dbReference type="NCBIfam" id="TIGR01132"/>
    </source>
</evidence>
<evidence type="ECO:0000256" key="2">
    <source>
        <dbReference type="ARBA" id="ARBA00010231"/>
    </source>
</evidence>
<reference evidence="13 14" key="1">
    <citation type="submission" date="2023-04" db="EMBL/GenBank/DDBJ databases">
        <title>A long-awaited taxogenomic arrangement of the family Halomonadaceae.</title>
        <authorList>
            <person name="De La Haba R."/>
            <person name="Chuvochina M."/>
            <person name="Wittouck S."/>
            <person name="Arahal D.R."/>
            <person name="Sanchez-Porro C."/>
            <person name="Hugenholtz P."/>
            <person name="Ventosa A."/>
        </authorList>
    </citation>
    <scope>NUCLEOTIDE SEQUENCE [LARGE SCALE GENOMIC DNA]</scope>
    <source>
        <strain evidence="13 14">DSM 22428</strain>
    </source>
</reference>
<comment type="caution">
    <text evidence="13">The sequence shown here is derived from an EMBL/GenBank/DDBJ whole genome shotgun (WGS) entry which is preliminary data.</text>
</comment>
<feature type="domain" description="Alpha-D-phosphohexomutase alpha/beta/alpha" evidence="11">
    <location>
        <begin position="217"/>
        <end position="322"/>
    </location>
</feature>
<dbReference type="PANTHER" id="PTHR45745">
    <property type="entry name" value="PHOSPHOMANNOMUTASE 45A"/>
    <property type="match status" value="1"/>
</dbReference>
<keyword evidence="4 8" id="KW-0479">Metal-binding</keyword>
<evidence type="ECO:0000256" key="5">
    <source>
        <dbReference type="ARBA" id="ARBA00022842"/>
    </source>
</evidence>
<gene>
    <name evidence="13" type="primary">pgm</name>
    <name evidence="13" type="ORF">QC825_00305</name>
</gene>
<organism evidence="13 14">
    <name type="scientific">Larsenimonas suaedae</name>
    <dbReference type="NCBI Taxonomy" id="1851019"/>
    <lineage>
        <taxon>Bacteria</taxon>
        <taxon>Pseudomonadati</taxon>
        <taxon>Pseudomonadota</taxon>
        <taxon>Gammaproteobacteria</taxon>
        <taxon>Oceanospirillales</taxon>
        <taxon>Halomonadaceae</taxon>
        <taxon>Larsenimonas</taxon>
    </lineage>
</organism>
<dbReference type="SUPFAM" id="SSF53738">
    <property type="entry name" value="Phosphoglucomutase, first 3 domains"/>
    <property type="match status" value="3"/>
</dbReference>
<dbReference type="SUPFAM" id="SSF55957">
    <property type="entry name" value="Phosphoglucomutase, C-terminal domain"/>
    <property type="match status" value="1"/>
</dbReference>
<comment type="cofactor">
    <cofactor evidence="1">
        <name>Mg(2+)</name>
        <dbReference type="ChEBI" id="CHEBI:18420"/>
    </cofactor>
</comment>
<protein>
    <recommendedName>
        <fullName evidence="7">Phosphoglucomutase</fullName>
        <ecNumber evidence="7">5.4.2.2</ecNumber>
    </recommendedName>
</protein>
<evidence type="ECO:0000259" key="12">
    <source>
        <dbReference type="Pfam" id="PF02880"/>
    </source>
</evidence>
<dbReference type="Pfam" id="PF02880">
    <property type="entry name" value="PGM_PMM_III"/>
    <property type="match status" value="1"/>
</dbReference>
<name>A0ABU1GSW8_9GAMM</name>
<dbReference type="NCBIfam" id="TIGR01132">
    <property type="entry name" value="pgm"/>
    <property type="match status" value="1"/>
</dbReference>
<dbReference type="InterPro" id="IPR005846">
    <property type="entry name" value="A-D-PHexomutase_a/b/a-III"/>
</dbReference>
<dbReference type="InterPro" id="IPR005845">
    <property type="entry name" value="A-D-PHexomutase_a/b/a-II"/>
</dbReference>
<dbReference type="InterPro" id="IPR005852">
    <property type="entry name" value="PGM_a-D-Glc-sp"/>
</dbReference>
<dbReference type="PANTHER" id="PTHR45745:SF1">
    <property type="entry name" value="PHOSPHOGLUCOMUTASE 2B-RELATED"/>
    <property type="match status" value="1"/>
</dbReference>
<dbReference type="InterPro" id="IPR036900">
    <property type="entry name" value="A-D-PHexomutase_C_sf"/>
</dbReference>
<dbReference type="InterPro" id="IPR005844">
    <property type="entry name" value="A-D-PHexomutase_a/b/a-I"/>
</dbReference>
<dbReference type="Pfam" id="PF02879">
    <property type="entry name" value="PGM_PMM_II"/>
    <property type="match status" value="1"/>
</dbReference>
<evidence type="ECO:0000259" key="10">
    <source>
        <dbReference type="Pfam" id="PF02878"/>
    </source>
</evidence>
<dbReference type="InterPro" id="IPR016066">
    <property type="entry name" value="A-D-PHexomutase_CS"/>
</dbReference>
<keyword evidence="6 13" id="KW-0413">Isomerase</keyword>
<dbReference type="Gene3D" id="3.40.120.10">
    <property type="entry name" value="Alpha-D-Glucose-1,6-Bisphosphate, subunit A, domain 3"/>
    <property type="match status" value="3"/>
</dbReference>
<dbReference type="EMBL" id="JARWAO010000001">
    <property type="protein sequence ID" value="MDR5894508.1"/>
    <property type="molecule type" value="Genomic_DNA"/>
</dbReference>
<evidence type="ECO:0000313" key="13">
    <source>
        <dbReference type="EMBL" id="MDR5894508.1"/>
    </source>
</evidence>
<keyword evidence="3" id="KW-0597">Phosphoprotein</keyword>
<dbReference type="Pfam" id="PF02878">
    <property type="entry name" value="PGM_PMM_I"/>
    <property type="match status" value="1"/>
</dbReference>
<evidence type="ECO:0000256" key="4">
    <source>
        <dbReference type="ARBA" id="ARBA00022723"/>
    </source>
</evidence>
<dbReference type="CDD" id="cd05801">
    <property type="entry name" value="PGM_like3"/>
    <property type="match status" value="1"/>
</dbReference>
<dbReference type="EC" id="5.4.2.2" evidence="7"/>
<keyword evidence="14" id="KW-1185">Reference proteome</keyword>
<dbReference type="Gene3D" id="3.30.310.50">
    <property type="entry name" value="Alpha-D-phosphohexomutase, C-terminal domain"/>
    <property type="match status" value="1"/>
</dbReference>
<dbReference type="RefSeq" id="WP_251593442.1">
    <property type="nucleotide sequence ID" value="NZ_JAMLJI010000002.1"/>
</dbReference>
<comment type="similarity">
    <text evidence="2 8">Belongs to the phosphohexose mutase family.</text>
</comment>
<evidence type="ECO:0000259" key="11">
    <source>
        <dbReference type="Pfam" id="PF02879"/>
    </source>
</evidence>
<evidence type="ECO:0000259" key="9">
    <source>
        <dbReference type="Pfam" id="PF00408"/>
    </source>
</evidence>
<dbReference type="InterPro" id="IPR005843">
    <property type="entry name" value="A-D-PHexomutase_C"/>
</dbReference>
<dbReference type="GO" id="GO:0004614">
    <property type="term" value="F:phosphoglucomutase activity"/>
    <property type="evidence" value="ECO:0007669"/>
    <property type="project" value="UniProtKB-EC"/>
</dbReference>